<dbReference type="Proteomes" id="UP000001194">
    <property type="component" value="Unassembled WGS sequence"/>
</dbReference>
<dbReference type="InterPro" id="IPR029058">
    <property type="entry name" value="AB_hydrolase_fold"/>
</dbReference>
<dbReference type="GeneID" id="6074684"/>
<dbReference type="STRING" id="486041.B0D451"/>
<dbReference type="InParanoid" id="B0D451"/>
<dbReference type="RefSeq" id="XP_001878721.1">
    <property type="nucleotide sequence ID" value="XM_001878686.1"/>
</dbReference>
<reference evidence="3 4" key="1">
    <citation type="journal article" date="2008" name="Nature">
        <title>The genome of Laccaria bicolor provides insights into mycorrhizal symbiosis.</title>
        <authorList>
            <person name="Martin F."/>
            <person name="Aerts A."/>
            <person name="Ahren D."/>
            <person name="Brun A."/>
            <person name="Danchin E.G.J."/>
            <person name="Duchaussoy F."/>
            <person name="Gibon J."/>
            <person name="Kohler A."/>
            <person name="Lindquist E."/>
            <person name="Pereda V."/>
            <person name="Salamov A."/>
            <person name="Shapiro H.J."/>
            <person name="Wuyts J."/>
            <person name="Blaudez D."/>
            <person name="Buee M."/>
            <person name="Brokstein P."/>
            <person name="Canbaeck B."/>
            <person name="Cohen D."/>
            <person name="Courty P.E."/>
            <person name="Coutinho P.M."/>
            <person name="Delaruelle C."/>
            <person name="Detter J.C."/>
            <person name="Deveau A."/>
            <person name="DiFazio S."/>
            <person name="Duplessis S."/>
            <person name="Fraissinet-Tachet L."/>
            <person name="Lucic E."/>
            <person name="Frey-Klett P."/>
            <person name="Fourrey C."/>
            <person name="Feussner I."/>
            <person name="Gay G."/>
            <person name="Grimwood J."/>
            <person name="Hoegger P.J."/>
            <person name="Jain P."/>
            <person name="Kilaru S."/>
            <person name="Labbe J."/>
            <person name="Lin Y.C."/>
            <person name="Legue V."/>
            <person name="Le Tacon F."/>
            <person name="Marmeisse R."/>
            <person name="Melayah D."/>
            <person name="Montanini B."/>
            <person name="Muratet M."/>
            <person name="Nehls U."/>
            <person name="Niculita-Hirzel H."/>
            <person name="Oudot-Le Secq M.P."/>
            <person name="Peter M."/>
            <person name="Quesneville H."/>
            <person name="Rajashekar B."/>
            <person name="Reich M."/>
            <person name="Rouhier N."/>
            <person name="Schmutz J."/>
            <person name="Yin T."/>
            <person name="Chalot M."/>
            <person name="Henrissat B."/>
            <person name="Kuees U."/>
            <person name="Lucas S."/>
            <person name="Van de Peer Y."/>
            <person name="Podila G.K."/>
            <person name="Polle A."/>
            <person name="Pukkila P.J."/>
            <person name="Richardson P.M."/>
            <person name="Rouze P."/>
            <person name="Sanders I.R."/>
            <person name="Stajich J.E."/>
            <person name="Tunlid A."/>
            <person name="Tuskan G."/>
            <person name="Grigoriev I.V."/>
        </authorList>
    </citation>
    <scope>NUCLEOTIDE SEQUENCE [LARGE SCALE GENOMIC DNA]</scope>
    <source>
        <strain evidence="4">S238N-H82 / ATCC MYA-4686</strain>
    </source>
</reference>
<dbReference type="HOGENOM" id="CLU_032490_1_0_1"/>
<protein>
    <submittedName>
        <fullName evidence="3">Predicted protein</fullName>
    </submittedName>
</protein>
<evidence type="ECO:0000256" key="1">
    <source>
        <dbReference type="SAM" id="MobiDB-lite"/>
    </source>
</evidence>
<keyword evidence="4" id="KW-1185">Reference proteome</keyword>
<accession>B0D451</accession>
<organism evidence="4">
    <name type="scientific">Laccaria bicolor (strain S238N-H82 / ATCC MYA-4686)</name>
    <name type="common">Bicoloured deceiver</name>
    <name type="synonym">Laccaria laccata var. bicolor</name>
    <dbReference type="NCBI Taxonomy" id="486041"/>
    <lineage>
        <taxon>Eukaryota</taxon>
        <taxon>Fungi</taxon>
        <taxon>Dikarya</taxon>
        <taxon>Basidiomycota</taxon>
        <taxon>Agaricomycotina</taxon>
        <taxon>Agaricomycetes</taxon>
        <taxon>Agaricomycetidae</taxon>
        <taxon>Agaricales</taxon>
        <taxon>Agaricineae</taxon>
        <taxon>Hydnangiaceae</taxon>
        <taxon>Laccaria</taxon>
    </lineage>
</organism>
<dbReference type="SUPFAM" id="SSF53474">
    <property type="entry name" value="alpha/beta-Hydrolases"/>
    <property type="match status" value="1"/>
</dbReference>
<dbReference type="AlphaFoldDB" id="B0D451"/>
<sequence length="462" mass="51604">MQLQSSYPRPPPHTRTPMQVRTPLPVYPPPEPLSLPLPSLPSPPRNPAFNAPFTLSTHIFPASYLRTSRYVDIPAAPPESASKAERHAFLLKTRAELREMRGSTWTDGYPRVLWNCVNRYVRNDLNLKAGSSTGLTLFFAHANGFPKEMWESVLAVLLSSPAGQIIDEVWAWESVQHGDAALINAGNLSAVFDWQDNARDIINFMLNFLPAAPSTTPLPTHLARLPHAEAELRKLNGFAHRTFIAVGHSYGGCTSTLAAQMFPKLFSALVLVDPVIVKPPSTEQEYAEGTQARTDNLILGALMRRDTWSSREEALSTFLKNPFFRAWDPTSLELYVTCGTYLTGTQSNGTQQAKLKMSGMQEAIVFSETHTEFEVYDRLPALDERIKLRWVVPGREDAPEFGPKGSTRRRVWVRPGNSTNLRIEGAGHLIPQEKPKLLANDLRDFILQHYSPVKPLTMGAML</sequence>
<dbReference type="EMBL" id="DS547097">
    <property type="protein sequence ID" value="EDR10271.1"/>
    <property type="molecule type" value="Genomic_DNA"/>
</dbReference>
<feature type="domain" description="AB hydrolase-1" evidence="2">
    <location>
        <begin position="137"/>
        <end position="439"/>
    </location>
</feature>
<evidence type="ECO:0000313" key="3">
    <source>
        <dbReference type="EMBL" id="EDR10271.1"/>
    </source>
</evidence>
<evidence type="ECO:0000259" key="2">
    <source>
        <dbReference type="Pfam" id="PF12697"/>
    </source>
</evidence>
<dbReference type="InterPro" id="IPR000073">
    <property type="entry name" value="AB_hydrolase_1"/>
</dbReference>
<proteinExistence type="predicted"/>
<evidence type="ECO:0000313" key="4">
    <source>
        <dbReference type="Proteomes" id="UP000001194"/>
    </source>
</evidence>
<gene>
    <name evidence="3" type="ORF">LACBIDRAFT_316990</name>
</gene>
<dbReference type="OrthoDB" id="94039at2759"/>
<dbReference type="Pfam" id="PF12697">
    <property type="entry name" value="Abhydrolase_6"/>
    <property type="match status" value="1"/>
</dbReference>
<name>B0D451_LACBS</name>
<dbReference type="KEGG" id="lbc:LACBIDRAFT_316990"/>
<feature type="region of interest" description="Disordered" evidence="1">
    <location>
        <begin position="1"/>
        <end position="29"/>
    </location>
</feature>
<dbReference type="Gene3D" id="3.40.50.1820">
    <property type="entry name" value="alpha/beta hydrolase"/>
    <property type="match status" value="1"/>
</dbReference>